<protein>
    <submittedName>
        <fullName evidence="3">TlpA family protein disulfide reductase</fullName>
    </submittedName>
</protein>
<dbReference type="Gene3D" id="3.40.30.10">
    <property type="entry name" value="Glutaredoxin"/>
    <property type="match status" value="1"/>
</dbReference>
<dbReference type="PANTHER" id="PTHR42852">
    <property type="entry name" value="THIOL:DISULFIDE INTERCHANGE PROTEIN DSBE"/>
    <property type="match status" value="1"/>
</dbReference>
<evidence type="ECO:0000313" key="4">
    <source>
        <dbReference type="Proteomes" id="UP001163731"/>
    </source>
</evidence>
<reference evidence="3" key="1">
    <citation type="submission" date="2022-10" db="EMBL/GenBank/DDBJ databases">
        <title>Chryseobacterium babae sp. nov. isolated from the gut of the beetle Oryctes rhinoceros, and Chryseobacterium kimseyorum sp. nov., isolated from a stick insect rearing cage.</title>
        <authorList>
            <person name="Shelomi M."/>
            <person name="Han C.-J."/>
            <person name="Chen W.-M."/>
            <person name="Chen H.-K."/>
            <person name="Liaw S.-J."/>
            <person name="Muhle E."/>
            <person name="Clermont D."/>
        </authorList>
    </citation>
    <scope>NUCLEOTIDE SEQUENCE</scope>
    <source>
        <strain evidence="3">09-1422</strain>
    </source>
</reference>
<dbReference type="InterPro" id="IPR036249">
    <property type="entry name" value="Thioredoxin-like_sf"/>
</dbReference>
<dbReference type="SUPFAM" id="SSF52833">
    <property type="entry name" value="Thioredoxin-like"/>
    <property type="match status" value="1"/>
</dbReference>
<dbReference type="PROSITE" id="PS00194">
    <property type="entry name" value="THIOREDOXIN_1"/>
    <property type="match status" value="1"/>
</dbReference>
<dbReference type="Proteomes" id="UP001163731">
    <property type="component" value="Unassembled WGS sequence"/>
</dbReference>
<keyword evidence="4" id="KW-1185">Reference proteome</keyword>
<dbReference type="Pfam" id="PF00578">
    <property type="entry name" value="AhpC-TSA"/>
    <property type="match status" value="1"/>
</dbReference>
<gene>
    <name evidence="3" type="ORF">OMO38_01560</name>
</gene>
<dbReference type="PROSITE" id="PS51257">
    <property type="entry name" value="PROKAR_LIPOPROTEIN"/>
    <property type="match status" value="1"/>
</dbReference>
<dbReference type="EMBL" id="JAPDHW010000001">
    <property type="protein sequence ID" value="MCW3167203.1"/>
    <property type="molecule type" value="Genomic_DNA"/>
</dbReference>
<dbReference type="PROSITE" id="PS51352">
    <property type="entry name" value="THIOREDOXIN_2"/>
    <property type="match status" value="1"/>
</dbReference>
<evidence type="ECO:0000313" key="3">
    <source>
        <dbReference type="EMBL" id="MCW3167203.1"/>
    </source>
</evidence>
<dbReference type="InterPro" id="IPR000866">
    <property type="entry name" value="AhpC/TSA"/>
</dbReference>
<comment type="caution">
    <text evidence="3">The sequence shown here is derived from an EMBL/GenBank/DDBJ whole genome shotgun (WGS) entry which is preliminary data.</text>
</comment>
<dbReference type="InterPro" id="IPR017937">
    <property type="entry name" value="Thioredoxin_CS"/>
</dbReference>
<dbReference type="InterPro" id="IPR050553">
    <property type="entry name" value="Thioredoxin_ResA/DsbE_sf"/>
</dbReference>
<dbReference type="CDD" id="cd02966">
    <property type="entry name" value="TlpA_like_family"/>
    <property type="match status" value="1"/>
</dbReference>
<evidence type="ECO:0000259" key="2">
    <source>
        <dbReference type="PROSITE" id="PS51352"/>
    </source>
</evidence>
<accession>A0ABT3HTT7</accession>
<name>A0ABT3HTT7_9FLAO</name>
<sequence length="187" mass="21122">MKKILLSTLLAATLISCKKEAEKTDDNTTVVNDSTAKPTPDPAPITASLKALSPQQTTDFLQTKNDTLYVTNFFATWCGPCVREIPHFKDKIAELKGQPVKITFISLDSKKVWNSEVPAFVDKQDIRNNTILLDGDELDQTFFKNNFKEWKGDAIPFTYMRKGEKTDEYLGMMTSDLLNSKINSFIK</sequence>
<dbReference type="PANTHER" id="PTHR42852:SF17">
    <property type="entry name" value="THIOREDOXIN-LIKE PROTEIN HI_1115"/>
    <property type="match status" value="1"/>
</dbReference>
<dbReference type="InterPro" id="IPR013766">
    <property type="entry name" value="Thioredoxin_domain"/>
</dbReference>
<dbReference type="RefSeq" id="WP_264748493.1">
    <property type="nucleotide sequence ID" value="NZ_JAPDHW010000001.1"/>
</dbReference>
<keyword evidence="1" id="KW-0676">Redox-active center</keyword>
<feature type="domain" description="Thioredoxin" evidence="2">
    <location>
        <begin position="37"/>
        <end position="187"/>
    </location>
</feature>
<organism evidence="3 4">
    <name type="scientific">Chryseobacterium kimseyorum</name>
    <dbReference type="NCBI Taxonomy" id="2984028"/>
    <lineage>
        <taxon>Bacteria</taxon>
        <taxon>Pseudomonadati</taxon>
        <taxon>Bacteroidota</taxon>
        <taxon>Flavobacteriia</taxon>
        <taxon>Flavobacteriales</taxon>
        <taxon>Weeksellaceae</taxon>
        <taxon>Chryseobacterium group</taxon>
        <taxon>Chryseobacterium</taxon>
    </lineage>
</organism>
<proteinExistence type="predicted"/>
<evidence type="ECO:0000256" key="1">
    <source>
        <dbReference type="ARBA" id="ARBA00023284"/>
    </source>
</evidence>